<comment type="caution">
    <text evidence="2">The sequence shown here is derived from an EMBL/GenBank/DDBJ whole genome shotgun (WGS) entry which is preliminary data.</text>
</comment>
<proteinExistence type="predicted"/>
<name>A0ABV3FCM0_9NOCA</name>
<keyword evidence="3" id="KW-1185">Reference proteome</keyword>
<reference evidence="2 3" key="1">
    <citation type="submission" date="2024-06" db="EMBL/GenBank/DDBJ databases">
        <title>The Natural Products Discovery Center: Release of the First 8490 Sequenced Strains for Exploring Actinobacteria Biosynthetic Diversity.</title>
        <authorList>
            <person name="Kalkreuter E."/>
            <person name="Kautsar S.A."/>
            <person name="Yang D."/>
            <person name="Bader C.D."/>
            <person name="Teijaro C.N."/>
            <person name="Fluegel L."/>
            <person name="Davis C.M."/>
            <person name="Simpson J.R."/>
            <person name="Lauterbach L."/>
            <person name="Steele A.D."/>
            <person name="Gui C."/>
            <person name="Meng S."/>
            <person name="Li G."/>
            <person name="Viehrig K."/>
            <person name="Ye F."/>
            <person name="Su P."/>
            <person name="Kiefer A.F."/>
            <person name="Nichols A."/>
            <person name="Cepeda A.J."/>
            <person name="Yan W."/>
            <person name="Fan B."/>
            <person name="Jiang Y."/>
            <person name="Adhikari A."/>
            <person name="Zheng C.-J."/>
            <person name="Schuster L."/>
            <person name="Cowan T.M."/>
            <person name="Smanski M.J."/>
            <person name="Chevrette M.G."/>
            <person name="De Carvalho L.P.S."/>
            <person name="Shen B."/>
        </authorList>
    </citation>
    <scope>NUCLEOTIDE SEQUENCE [LARGE SCALE GENOMIC DNA]</scope>
    <source>
        <strain evidence="2 3">NPDC050671</strain>
    </source>
</reference>
<dbReference type="RefSeq" id="WP_357981923.1">
    <property type="nucleotide sequence ID" value="NZ_JBFAIH010000014.1"/>
</dbReference>
<protein>
    <submittedName>
        <fullName evidence="2">Uncharacterized protein</fullName>
    </submittedName>
</protein>
<sequence length="342" mass="36772">MNGLALEPISGSKPAVAMREATEALARTARNGGRNLHDLVTAYSGTVRNAAGQVSNADSAGADLAQVVAGTGPRGPWLIGWDGSYRHFTFEPRHVRSVPLLDHEGKIIGVSFPTHHTGYNADRKAYRTWSRMPNRLSDTEFVPEIRIGRAGRRNPSWKDRGPAQPAPWAADAQDGMLYVHAHAGRRGFEIDANVGTDDDPDWRTLLAPRRFFGHVLAANRHFLAASGAAPRRPLLMLCCHAGNPDYGHALHATEVLHSEGLRHDVYATVAQNWIGWDKENGTAGVIVEVPAGSSPSDAVVVIRAPDEAAPPVGIGQEAPLAATIPPPVERRSGVDALLPTDR</sequence>
<evidence type="ECO:0000313" key="3">
    <source>
        <dbReference type="Proteomes" id="UP001551658"/>
    </source>
</evidence>
<accession>A0ABV3FCM0</accession>
<evidence type="ECO:0000256" key="1">
    <source>
        <dbReference type="SAM" id="MobiDB-lite"/>
    </source>
</evidence>
<gene>
    <name evidence="2" type="ORF">AB0H72_22465</name>
</gene>
<organism evidence="2 3">
    <name type="scientific">Nocardia fusca</name>
    <dbReference type="NCBI Taxonomy" id="941183"/>
    <lineage>
        <taxon>Bacteria</taxon>
        <taxon>Bacillati</taxon>
        <taxon>Actinomycetota</taxon>
        <taxon>Actinomycetes</taxon>
        <taxon>Mycobacteriales</taxon>
        <taxon>Nocardiaceae</taxon>
        <taxon>Nocardia</taxon>
    </lineage>
</organism>
<evidence type="ECO:0000313" key="2">
    <source>
        <dbReference type="EMBL" id="MEV0365466.1"/>
    </source>
</evidence>
<dbReference type="EMBL" id="JBFAIH010000014">
    <property type="protein sequence ID" value="MEV0365466.1"/>
    <property type="molecule type" value="Genomic_DNA"/>
</dbReference>
<dbReference type="Proteomes" id="UP001551658">
    <property type="component" value="Unassembled WGS sequence"/>
</dbReference>
<feature type="region of interest" description="Disordered" evidence="1">
    <location>
        <begin position="312"/>
        <end position="342"/>
    </location>
</feature>